<evidence type="ECO:0000313" key="3">
    <source>
        <dbReference type="Proteomes" id="UP000230837"/>
    </source>
</evidence>
<feature type="transmembrane region" description="Helical" evidence="1">
    <location>
        <begin position="6"/>
        <end position="24"/>
    </location>
</feature>
<reference evidence="3" key="1">
    <citation type="submission" date="2017-09" db="EMBL/GenBank/DDBJ databases">
        <title>Depth-based differentiation of microbial function through sediment-hosted aquifers and enrichment of novel symbionts in the deep terrestrial subsurface.</title>
        <authorList>
            <person name="Probst A.J."/>
            <person name="Ladd B."/>
            <person name="Jarett J.K."/>
            <person name="Geller-Mcgrath D.E."/>
            <person name="Sieber C.M.K."/>
            <person name="Emerson J.B."/>
            <person name="Anantharaman K."/>
            <person name="Thomas B.C."/>
            <person name="Malmstrom R."/>
            <person name="Stieglmeier M."/>
            <person name="Klingl A."/>
            <person name="Woyke T."/>
            <person name="Ryan C.M."/>
            <person name="Banfield J.F."/>
        </authorList>
    </citation>
    <scope>NUCLEOTIDE SEQUENCE [LARGE SCALE GENOMIC DNA]</scope>
</reference>
<gene>
    <name evidence="2" type="ORF">COZ82_01245</name>
</gene>
<protein>
    <submittedName>
        <fullName evidence="2">Uncharacterized protein</fullName>
    </submittedName>
</protein>
<name>A0A2M7IP60_9BACT</name>
<evidence type="ECO:0000313" key="2">
    <source>
        <dbReference type="EMBL" id="PIW97132.1"/>
    </source>
</evidence>
<sequence length="202" mass="22320">MNPFNLFFQISMVAIAVTIGVLYINPTLKEIKITQANSLIYVEEISKVSAVNDALADKIAYIDNLSLANKQALLKYLPDKIDEVAVLKDLKYILSLQSIEPQTLTYKGTVNQKETVDSFSDSNNSPDLGLITHQFEITADITYTDLKELLKALEVNNYPLSITALTVNPSENGFLAVDISLATFSRQLEINTVSVSENDGQI</sequence>
<dbReference type="EMBL" id="PFHR01000073">
    <property type="protein sequence ID" value="PIW97132.1"/>
    <property type="molecule type" value="Genomic_DNA"/>
</dbReference>
<organism evidence="2 3">
    <name type="scientific">Candidatus Kaiserbacteria bacterium CG_4_8_14_3_um_filter_38_9</name>
    <dbReference type="NCBI Taxonomy" id="1974599"/>
    <lineage>
        <taxon>Bacteria</taxon>
        <taxon>Candidatus Kaiseribacteriota</taxon>
    </lineage>
</organism>
<keyword evidence="1" id="KW-1133">Transmembrane helix</keyword>
<evidence type="ECO:0000256" key="1">
    <source>
        <dbReference type="SAM" id="Phobius"/>
    </source>
</evidence>
<dbReference type="AlphaFoldDB" id="A0A2M7IP60"/>
<dbReference type="Proteomes" id="UP000230837">
    <property type="component" value="Unassembled WGS sequence"/>
</dbReference>
<keyword evidence="1" id="KW-0812">Transmembrane</keyword>
<keyword evidence="1" id="KW-0472">Membrane</keyword>
<proteinExistence type="predicted"/>
<accession>A0A2M7IP60</accession>
<comment type="caution">
    <text evidence="2">The sequence shown here is derived from an EMBL/GenBank/DDBJ whole genome shotgun (WGS) entry which is preliminary data.</text>
</comment>